<keyword evidence="4" id="KW-1185">Reference proteome</keyword>
<dbReference type="PROSITE" id="PS50082">
    <property type="entry name" value="WD_REPEATS_2"/>
    <property type="match status" value="1"/>
</dbReference>
<evidence type="ECO:0000256" key="2">
    <source>
        <dbReference type="SAM" id="MobiDB-lite"/>
    </source>
</evidence>
<dbReference type="GeneID" id="33561589"/>
<dbReference type="EMBL" id="MCFF01000005">
    <property type="protein sequence ID" value="ORZ26849.1"/>
    <property type="molecule type" value="Genomic_DNA"/>
</dbReference>
<dbReference type="SMART" id="SM00320">
    <property type="entry name" value="WD40"/>
    <property type="match status" value="1"/>
</dbReference>
<dbReference type="SUPFAM" id="SSF50998">
    <property type="entry name" value="Quinoprotein alcohol dehydrogenase-like"/>
    <property type="match status" value="1"/>
</dbReference>
<evidence type="ECO:0000313" key="3">
    <source>
        <dbReference type="EMBL" id="ORZ26849.1"/>
    </source>
</evidence>
<keyword evidence="1" id="KW-0853">WD repeat</keyword>
<dbReference type="InterPro" id="IPR015943">
    <property type="entry name" value="WD40/YVTN_repeat-like_dom_sf"/>
</dbReference>
<evidence type="ECO:0000256" key="1">
    <source>
        <dbReference type="PROSITE-ProRule" id="PRU00221"/>
    </source>
</evidence>
<accession>A0A1Y2GX43</accession>
<dbReference type="SUPFAM" id="SSF117289">
    <property type="entry name" value="Nucleoporin domain"/>
    <property type="match status" value="1"/>
</dbReference>
<protein>
    <recommendedName>
        <fullName evidence="5">WD40-repeat-containing domain protein</fullName>
    </recommendedName>
</protein>
<dbReference type="OrthoDB" id="972532at2759"/>
<sequence>MSPSLPPPPRKLSSSSNTSSSSHRYPKINPNSVAYASVADPSLLDQDDNDDLDHTLANLLGHSHISPQHHPQCRLYNPLNGSSSAGARPLSIASVSSLGSGSYTSYGSNASHSRRVSQALLSPLSPTLSEPHGSYFGTLKEDDECRDTDVSTMTPSNEYDMALAASSMPSCNCCSSARSNSICSSGTTGTGVAAQEDQHKQALFGHHPHRDSISLERLYDCNRLTVLKEHIPSEVRVRLSYHLDECWFLHFAPSGQYMASTGLDHSIVVWKDMVVSSPRKKEIQ</sequence>
<feature type="compositionally biased region" description="Low complexity" evidence="2">
    <location>
        <begin position="11"/>
        <end position="22"/>
    </location>
</feature>
<organism evidence="3 4">
    <name type="scientific">Lobosporangium transversale</name>
    <dbReference type="NCBI Taxonomy" id="64571"/>
    <lineage>
        <taxon>Eukaryota</taxon>
        <taxon>Fungi</taxon>
        <taxon>Fungi incertae sedis</taxon>
        <taxon>Mucoromycota</taxon>
        <taxon>Mortierellomycotina</taxon>
        <taxon>Mortierellomycetes</taxon>
        <taxon>Mortierellales</taxon>
        <taxon>Mortierellaceae</taxon>
        <taxon>Lobosporangium</taxon>
    </lineage>
</organism>
<dbReference type="Proteomes" id="UP000193648">
    <property type="component" value="Unassembled WGS sequence"/>
</dbReference>
<dbReference type="InParanoid" id="A0A1Y2GX43"/>
<name>A0A1Y2GX43_9FUNG</name>
<feature type="compositionally biased region" description="Pro residues" evidence="2">
    <location>
        <begin position="1"/>
        <end position="10"/>
    </location>
</feature>
<comment type="caution">
    <text evidence="3">The sequence shown here is derived from an EMBL/GenBank/DDBJ whole genome shotgun (WGS) entry which is preliminary data.</text>
</comment>
<dbReference type="AlphaFoldDB" id="A0A1Y2GX43"/>
<reference evidence="3 4" key="1">
    <citation type="submission" date="2016-07" db="EMBL/GenBank/DDBJ databases">
        <title>Pervasive Adenine N6-methylation of Active Genes in Fungi.</title>
        <authorList>
            <consortium name="DOE Joint Genome Institute"/>
            <person name="Mondo S.J."/>
            <person name="Dannebaum R.O."/>
            <person name="Kuo R.C."/>
            <person name="Labutti K."/>
            <person name="Haridas S."/>
            <person name="Kuo A."/>
            <person name="Salamov A."/>
            <person name="Ahrendt S.R."/>
            <person name="Lipzen A."/>
            <person name="Sullivan W."/>
            <person name="Andreopoulos W.B."/>
            <person name="Clum A."/>
            <person name="Lindquist E."/>
            <person name="Daum C."/>
            <person name="Ramamoorthy G.K."/>
            <person name="Gryganskyi A."/>
            <person name="Culley D."/>
            <person name="Magnuson J.K."/>
            <person name="James T.Y."/>
            <person name="O'Malley M.A."/>
            <person name="Stajich J.E."/>
            <person name="Spatafora J.W."/>
            <person name="Visel A."/>
            <person name="Grigoriev I.V."/>
        </authorList>
    </citation>
    <scope>NUCLEOTIDE SEQUENCE [LARGE SCALE GENOMIC DNA]</scope>
    <source>
        <strain evidence="3 4">NRRL 3116</strain>
    </source>
</reference>
<proteinExistence type="predicted"/>
<evidence type="ECO:0008006" key="5">
    <source>
        <dbReference type="Google" id="ProtNLM"/>
    </source>
</evidence>
<dbReference type="InterPro" id="IPR001680">
    <property type="entry name" value="WD40_rpt"/>
</dbReference>
<feature type="repeat" description="WD" evidence="1">
    <location>
        <begin position="239"/>
        <end position="271"/>
    </location>
</feature>
<feature type="region of interest" description="Disordered" evidence="2">
    <location>
        <begin position="1"/>
        <end position="30"/>
    </location>
</feature>
<evidence type="ECO:0000313" key="4">
    <source>
        <dbReference type="Proteomes" id="UP000193648"/>
    </source>
</evidence>
<dbReference type="Gene3D" id="2.130.10.10">
    <property type="entry name" value="YVTN repeat-like/Quinoprotein amine dehydrogenase"/>
    <property type="match status" value="1"/>
</dbReference>
<dbReference type="InterPro" id="IPR011047">
    <property type="entry name" value="Quinoprotein_ADH-like_sf"/>
</dbReference>
<gene>
    <name evidence="3" type="ORF">BCR41DRAFT_177456</name>
</gene>
<dbReference type="RefSeq" id="XP_021884596.1">
    <property type="nucleotide sequence ID" value="XM_022019744.1"/>
</dbReference>